<dbReference type="GO" id="GO:0008270">
    <property type="term" value="F:zinc ion binding"/>
    <property type="evidence" value="ECO:0007669"/>
    <property type="project" value="UniProtKB-KW"/>
</dbReference>
<dbReference type="AlphaFoldDB" id="A0A388K4E7"/>
<dbReference type="EMBL" id="BFEA01000056">
    <property type="protein sequence ID" value="GBG64930.1"/>
    <property type="molecule type" value="Genomic_DNA"/>
</dbReference>
<keyword evidence="1" id="KW-0479">Metal-binding</keyword>
<dbReference type="InterPro" id="IPR001878">
    <property type="entry name" value="Znf_CCHC"/>
</dbReference>
<reference evidence="4 5" key="1">
    <citation type="journal article" date="2018" name="Cell">
        <title>The Chara Genome: Secondary Complexity and Implications for Plant Terrestrialization.</title>
        <authorList>
            <person name="Nishiyama T."/>
            <person name="Sakayama H."/>
            <person name="Vries J.D."/>
            <person name="Buschmann H."/>
            <person name="Saint-Marcoux D."/>
            <person name="Ullrich K.K."/>
            <person name="Haas F.B."/>
            <person name="Vanderstraeten L."/>
            <person name="Becker D."/>
            <person name="Lang D."/>
            <person name="Vosolsobe S."/>
            <person name="Rombauts S."/>
            <person name="Wilhelmsson P.K.I."/>
            <person name="Janitza P."/>
            <person name="Kern R."/>
            <person name="Heyl A."/>
            <person name="Rumpler F."/>
            <person name="Villalobos L.I.A.C."/>
            <person name="Clay J.M."/>
            <person name="Skokan R."/>
            <person name="Toyoda A."/>
            <person name="Suzuki Y."/>
            <person name="Kagoshima H."/>
            <person name="Schijlen E."/>
            <person name="Tajeshwar N."/>
            <person name="Catarino B."/>
            <person name="Hetherington A.J."/>
            <person name="Saltykova A."/>
            <person name="Bonnot C."/>
            <person name="Breuninger H."/>
            <person name="Symeonidi A."/>
            <person name="Radhakrishnan G.V."/>
            <person name="Van Nieuwerburgh F."/>
            <person name="Deforce D."/>
            <person name="Chang C."/>
            <person name="Karol K.G."/>
            <person name="Hedrich R."/>
            <person name="Ulvskov P."/>
            <person name="Glockner G."/>
            <person name="Delwiche C.F."/>
            <person name="Petrasek J."/>
            <person name="Van de Peer Y."/>
            <person name="Friml J."/>
            <person name="Beilby M."/>
            <person name="Dolan L."/>
            <person name="Kohara Y."/>
            <person name="Sugano S."/>
            <person name="Fujiyama A."/>
            <person name="Delaux P.-M."/>
            <person name="Quint M."/>
            <person name="TheiBen G."/>
            <person name="Hagemann M."/>
            <person name="Harholt J."/>
            <person name="Dunand C."/>
            <person name="Zachgo S."/>
            <person name="Langdale J."/>
            <person name="Maumus F."/>
            <person name="Straeten D.V.D."/>
            <person name="Gould S.B."/>
            <person name="Rensing S.A."/>
        </authorList>
    </citation>
    <scope>NUCLEOTIDE SEQUENCE [LARGE SCALE GENOMIC DNA]</scope>
    <source>
        <strain evidence="4 5">S276</strain>
    </source>
</reference>
<gene>
    <name evidence="4" type="ORF">CBR_g48678</name>
</gene>
<name>A0A388K4E7_CHABU</name>
<evidence type="ECO:0000256" key="2">
    <source>
        <dbReference type="SAM" id="MobiDB-lite"/>
    </source>
</evidence>
<keyword evidence="1" id="KW-0862">Zinc</keyword>
<keyword evidence="5" id="KW-1185">Reference proteome</keyword>
<organism evidence="4 5">
    <name type="scientific">Chara braunii</name>
    <name type="common">Braun's stonewort</name>
    <dbReference type="NCBI Taxonomy" id="69332"/>
    <lineage>
        <taxon>Eukaryota</taxon>
        <taxon>Viridiplantae</taxon>
        <taxon>Streptophyta</taxon>
        <taxon>Charophyceae</taxon>
        <taxon>Charales</taxon>
        <taxon>Characeae</taxon>
        <taxon>Chara</taxon>
    </lineage>
</organism>
<feature type="region of interest" description="Disordered" evidence="2">
    <location>
        <begin position="339"/>
        <end position="380"/>
    </location>
</feature>
<dbReference type="Proteomes" id="UP000265515">
    <property type="component" value="Unassembled WGS sequence"/>
</dbReference>
<feature type="compositionally biased region" description="Basic and acidic residues" evidence="2">
    <location>
        <begin position="44"/>
        <end position="53"/>
    </location>
</feature>
<dbReference type="Gene3D" id="4.10.60.10">
    <property type="entry name" value="Zinc finger, CCHC-type"/>
    <property type="match status" value="1"/>
</dbReference>
<feature type="compositionally biased region" description="Basic and acidic residues" evidence="2">
    <location>
        <begin position="115"/>
        <end position="158"/>
    </location>
</feature>
<evidence type="ECO:0000313" key="4">
    <source>
        <dbReference type="EMBL" id="GBG64930.1"/>
    </source>
</evidence>
<comment type="caution">
    <text evidence="4">The sequence shown here is derived from an EMBL/GenBank/DDBJ whole genome shotgun (WGS) entry which is preliminary data.</text>
</comment>
<protein>
    <recommendedName>
        <fullName evidence="3">CCHC-type domain-containing protein</fullName>
    </recommendedName>
</protein>
<dbReference type="PROSITE" id="PS50158">
    <property type="entry name" value="ZF_CCHC"/>
    <property type="match status" value="1"/>
</dbReference>
<feature type="region of interest" description="Disordered" evidence="2">
    <location>
        <begin position="44"/>
        <end position="158"/>
    </location>
</feature>
<feature type="compositionally biased region" description="Basic residues" evidence="2">
    <location>
        <begin position="186"/>
        <end position="198"/>
    </location>
</feature>
<evidence type="ECO:0000259" key="3">
    <source>
        <dbReference type="PROSITE" id="PS50158"/>
    </source>
</evidence>
<feature type="region of interest" description="Disordered" evidence="2">
    <location>
        <begin position="178"/>
        <end position="198"/>
    </location>
</feature>
<dbReference type="GO" id="GO:0003676">
    <property type="term" value="F:nucleic acid binding"/>
    <property type="evidence" value="ECO:0007669"/>
    <property type="project" value="InterPro"/>
</dbReference>
<keyword evidence="1" id="KW-0863">Zinc-finger</keyword>
<dbReference type="InterPro" id="IPR036875">
    <property type="entry name" value="Znf_CCHC_sf"/>
</dbReference>
<feature type="compositionally biased region" description="Polar residues" evidence="2">
    <location>
        <begin position="345"/>
        <end position="361"/>
    </location>
</feature>
<sequence>MASTRQLPQPGEGGNGQRNPPQCYSCKEYGHYARDCGLHWKEEKEKADRRRQLAPEAESSDRAATYVPPRARSTSPRRNRGEASRRSPSTKRYARRPESAQDPATDLVAMLLAEEEAKNQKRLEKEERKKKTQEELEKAAREERRRERKKHEQEVNDQRIARIINLQMSRRWGAIRQEQEVEGRRERQRKTRTMKRKLRQRIASNDLDTEDEVVALSASTERIDLSSESEEERVATTPGIMPLTNSARRMYGVGKTCGRPQKTCGRPRKTLGVRPRNLSQEIVPGSGPDARERYIKETKDFLFSLDYKEMKDICKREQVSYIRKNQAIADIAERRAAKKFEKNRLITTGQKAQPEPSTDNGTDPSTSSSEVSEDDSDSGA</sequence>
<feature type="compositionally biased region" description="Acidic residues" evidence="2">
    <location>
        <begin position="371"/>
        <end position="380"/>
    </location>
</feature>
<evidence type="ECO:0000256" key="1">
    <source>
        <dbReference type="PROSITE-ProRule" id="PRU00047"/>
    </source>
</evidence>
<dbReference type="SUPFAM" id="SSF57756">
    <property type="entry name" value="Retrovirus zinc finger-like domains"/>
    <property type="match status" value="1"/>
</dbReference>
<dbReference type="Gramene" id="GBG64930">
    <property type="protein sequence ID" value="GBG64930"/>
    <property type="gene ID" value="CBR_g48678"/>
</dbReference>
<evidence type="ECO:0000313" key="5">
    <source>
        <dbReference type="Proteomes" id="UP000265515"/>
    </source>
</evidence>
<feature type="region of interest" description="Disordered" evidence="2">
    <location>
        <begin position="1"/>
        <end position="23"/>
    </location>
</feature>
<accession>A0A388K4E7</accession>
<proteinExistence type="predicted"/>
<feature type="domain" description="CCHC-type" evidence="3">
    <location>
        <begin position="23"/>
        <end position="36"/>
    </location>
</feature>
<dbReference type="Pfam" id="PF00098">
    <property type="entry name" value="zf-CCHC"/>
    <property type="match status" value="1"/>
</dbReference>